<proteinExistence type="predicted"/>
<dbReference type="Proteomes" id="UP000076858">
    <property type="component" value="Unassembled WGS sequence"/>
</dbReference>
<dbReference type="AlphaFoldDB" id="A0A164VFS6"/>
<dbReference type="EMBL" id="LRGB01001361">
    <property type="protein sequence ID" value="KZS12279.1"/>
    <property type="molecule type" value="Genomic_DNA"/>
</dbReference>
<evidence type="ECO:0000313" key="2">
    <source>
        <dbReference type="Proteomes" id="UP000076858"/>
    </source>
</evidence>
<organism evidence="1 2">
    <name type="scientific">Daphnia magna</name>
    <dbReference type="NCBI Taxonomy" id="35525"/>
    <lineage>
        <taxon>Eukaryota</taxon>
        <taxon>Metazoa</taxon>
        <taxon>Ecdysozoa</taxon>
        <taxon>Arthropoda</taxon>
        <taxon>Crustacea</taxon>
        <taxon>Branchiopoda</taxon>
        <taxon>Diplostraca</taxon>
        <taxon>Cladocera</taxon>
        <taxon>Anomopoda</taxon>
        <taxon>Daphniidae</taxon>
        <taxon>Daphnia</taxon>
    </lineage>
</organism>
<evidence type="ECO:0000313" key="1">
    <source>
        <dbReference type="EMBL" id="KZS12279.1"/>
    </source>
</evidence>
<gene>
    <name evidence="1" type="ORF">APZ42_022350</name>
</gene>
<protein>
    <submittedName>
        <fullName evidence="1">Uncharacterized protein</fullName>
    </submittedName>
</protein>
<keyword evidence="2" id="KW-1185">Reference proteome</keyword>
<sequence length="65" mass="7320">MDFIPDVSDCQVIVCTCTAVPQKNRMEISLPKNLKKISLYSIRNICKITMPFTIANTTHCDDSNV</sequence>
<accession>A0A164VFS6</accession>
<comment type="caution">
    <text evidence="1">The sequence shown here is derived from an EMBL/GenBank/DDBJ whole genome shotgun (WGS) entry which is preliminary data.</text>
</comment>
<reference evidence="1 2" key="1">
    <citation type="submission" date="2016-03" db="EMBL/GenBank/DDBJ databases">
        <title>EvidentialGene: Evidence-directed Construction of Genes on Genomes.</title>
        <authorList>
            <person name="Gilbert D.G."/>
            <person name="Choi J.-H."/>
            <person name="Mockaitis K."/>
            <person name="Colbourne J."/>
            <person name="Pfrender M."/>
        </authorList>
    </citation>
    <scope>NUCLEOTIDE SEQUENCE [LARGE SCALE GENOMIC DNA]</scope>
    <source>
        <strain evidence="1 2">Xinb3</strain>
        <tissue evidence="1">Complete organism</tissue>
    </source>
</reference>
<name>A0A164VFS6_9CRUS</name>